<proteinExistence type="predicted"/>
<sequence>MAKAFVLPFVVYLAGMSLAAKWSDQFPLLYSLTVLATLLVVIWSWRTSKAIVPHWKILDAVLVGLVGIAYWIWISHWHLEASLTAGFPAWMQPSPRVAYDPFAEFSSHLAAWGFISIRLLGLAVLVPIAEELFWRGFLMRWIVSEEWESVPIGKMTAASFWGVTVLFTLAHPEWFAAAGYCILLNSLLIWKKDLWKCVVAHGTSNLLLGVYVLSTGHYELW</sequence>
<protein>
    <submittedName>
        <fullName evidence="3">CAAX amino terminal protease self-immunity</fullName>
    </submittedName>
</protein>
<dbReference type="AlphaFoldDB" id="A0A517QHD2"/>
<dbReference type="Pfam" id="PF02517">
    <property type="entry name" value="Rce1-like"/>
    <property type="match status" value="1"/>
</dbReference>
<evidence type="ECO:0000259" key="2">
    <source>
        <dbReference type="Pfam" id="PF02517"/>
    </source>
</evidence>
<keyword evidence="4" id="KW-1185">Reference proteome</keyword>
<gene>
    <name evidence="3" type="ORF">Mal48_02720</name>
</gene>
<dbReference type="InterPro" id="IPR003675">
    <property type="entry name" value="Rce1/LyrA-like_dom"/>
</dbReference>
<keyword evidence="3" id="KW-0645">Protease</keyword>
<dbReference type="EMBL" id="CP036267">
    <property type="protein sequence ID" value="QDT31042.1"/>
    <property type="molecule type" value="Genomic_DNA"/>
</dbReference>
<keyword evidence="1" id="KW-0812">Transmembrane</keyword>
<accession>A0A517QHD2</accession>
<evidence type="ECO:0000313" key="4">
    <source>
        <dbReference type="Proteomes" id="UP000315724"/>
    </source>
</evidence>
<keyword evidence="3" id="KW-0378">Hydrolase</keyword>
<dbReference type="GO" id="GO:0006508">
    <property type="term" value="P:proteolysis"/>
    <property type="evidence" value="ECO:0007669"/>
    <property type="project" value="UniProtKB-KW"/>
</dbReference>
<dbReference type="KEGG" id="tpol:Mal48_02720"/>
<dbReference type="RefSeq" id="WP_145195334.1">
    <property type="nucleotide sequence ID" value="NZ_CP036267.1"/>
</dbReference>
<evidence type="ECO:0000313" key="3">
    <source>
        <dbReference type="EMBL" id="QDT31042.1"/>
    </source>
</evidence>
<feature type="domain" description="CAAX prenyl protease 2/Lysostaphin resistance protein A-like" evidence="2">
    <location>
        <begin position="117"/>
        <end position="207"/>
    </location>
</feature>
<feature type="transmembrane region" description="Helical" evidence="1">
    <location>
        <begin position="109"/>
        <end position="129"/>
    </location>
</feature>
<dbReference type="GO" id="GO:0080120">
    <property type="term" value="P:CAAX-box protein maturation"/>
    <property type="evidence" value="ECO:0007669"/>
    <property type="project" value="UniProtKB-ARBA"/>
</dbReference>
<feature type="transmembrane region" description="Helical" evidence="1">
    <location>
        <begin position="57"/>
        <end position="74"/>
    </location>
</feature>
<dbReference type="NCBIfam" id="TIGR03008">
    <property type="entry name" value="pepcterm_CAAX"/>
    <property type="match status" value="1"/>
</dbReference>
<evidence type="ECO:0000256" key="1">
    <source>
        <dbReference type="SAM" id="Phobius"/>
    </source>
</evidence>
<keyword evidence="1" id="KW-0472">Membrane</keyword>
<keyword evidence="1" id="KW-1133">Transmembrane helix</keyword>
<name>A0A517QHD2_9PLAN</name>
<organism evidence="3 4">
    <name type="scientific">Thalassoglobus polymorphus</name>
    <dbReference type="NCBI Taxonomy" id="2527994"/>
    <lineage>
        <taxon>Bacteria</taxon>
        <taxon>Pseudomonadati</taxon>
        <taxon>Planctomycetota</taxon>
        <taxon>Planctomycetia</taxon>
        <taxon>Planctomycetales</taxon>
        <taxon>Planctomycetaceae</taxon>
        <taxon>Thalassoglobus</taxon>
    </lineage>
</organism>
<feature type="transmembrane region" description="Helical" evidence="1">
    <location>
        <begin position="29"/>
        <end position="45"/>
    </location>
</feature>
<dbReference type="InterPro" id="IPR014346">
    <property type="entry name" value="Prenyl_protease-related"/>
</dbReference>
<dbReference type="OrthoDB" id="9787923at2"/>
<dbReference type="GO" id="GO:0004175">
    <property type="term" value="F:endopeptidase activity"/>
    <property type="evidence" value="ECO:0007669"/>
    <property type="project" value="UniProtKB-ARBA"/>
</dbReference>
<dbReference type="Proteomes" id="UP000315724">
    <property type="component" value="Chromosome"/>
</dbReference>
<reference evidence="3 4" key="1">
    <citation type="submission" date="2019-02" db="EMBL/GenBank/DDBJ databases">
        <title>Deep-cultivation of Planctomycetes and their phenomic and genomic characterization uncovers novel biology.</title>
        <authorList>
            <person name="Wiegand S."/>
            <person name="Jogler M."/>
            <person name="Boedeker C."/>
            <person name="Pinto D."/>
            <person name="Vollmers J."/>
            <person name="Rivas-Marin E."/>
            <person name="Kohn T."/>
            <person name="Peeters S.H."/>
            <person name="Heuer A."/>
            <person name="Rast P."/>
            <person name="Oberbeckmann S."/>
            <person name="Bunk B."/>
            <person name="Jeske O."/>
            <person name="Meyerdierks A."/>
            <person name="Storesund J.E."/>
            <person name="Kallscheuer N."/>
            <person name="Luecker S."/>
            <person name="Lage O.M."/>
            <person name="Pohl T."/>
            <person name="Merkel B.J."/>
            <person name="Hornburger P."/>
            <person name="Mueller R.-W."/>
            <person name="Bruemmer F."/>
            <person name="Labrenz M."/>
            <person name="Spormann A.M."/>
            <person name="Op den Camp H."/>
            <person name="Overmann J."/>
            <person name="Amann R."/>
            <person name="Jetten M.S.M."/>
            <person name="Mascher T."/>
            <person name="Medema M.H."/>
            <person name="Devos D.P."/>
            <person name="Kaster A.-K."/>
            <person name="Ovreas L."/>
            <person name="Rohde M."/>
            <person name="Galperin M.Y."/>
            <person name="Jogler C."/>
        </authorList>
    </citation>
    <scope>NUCLEOTIDE SEQUENCE [LARGE SCALE GENOMIC DNA]</scope>
    <source>
        <strain evidence="3 4">Mal48</strain>
    </source>
</reference>